<name>A0A5C6CKF6_9BACT</name>
<dbReference type="Proteomes" id="UP000318437">
    <property type="component" value="Unassembled WGS sequence"/>
</dbReference>
<reference evidence="2 3" key="1">
    <citation type="submission" date="2019-02" db="EMBL/GenBank/DDBJ databases">
        <title>Deep-cultivation of Planctomycetes and their phenomic and genomic characterization uncovers novel biology.</title>
        <authorList>
            <person name="Wiegand S."/>
            <person name="Jogler M."/>
            <person name="Boedeker C."/>
            <person name="Pinto D."/>
            <person name="Vollmers J."/>
            <person name="Rivas-Marin E."/>
            <person name="Kohn T."/>
            <person name="Peeters S.H."/>
            <person name="Heuer A."/>
            <person name="Rast P."/>
            <person name="Oberbeckmann S."/>
            <person name="Bunk B."/>
            <person name="Jeske O."/>
            <person name="Meyerdierks A."/>
            <person name="Storesund J.E."/>
            <person name="Kallscheuer N."/>
            <person name="Luecker S."/>
            <person name="Lage O.M."/>
            <person name="Pohl T."/>
            <person name="Merkel B.J."/>
            <person name="Hornburger P."/>
            <person name="Mueller R.-W."/>
            <person name="Bruemmer F."/>
            <person name="Labrenz M."/>
            <person name="Spormann A.M."/>
            <person name="Op Den Camp H."/>
            <person name="Overmann J."/>
            <person name="Amann R."/>
            <person name="Jetten M.S.M."/>
            <person name="Mascher T."/>
            <person name="Medema M.H."/>
            <person name="Devos D.P."/>
            <person name="Kaster A.-K."/>
            <person name="Ovreas L."/>
            <person name="Rohde M."/>
            <person name="Galperin M.Y."/>
            <person name="Jogler C."/>
        </authorList>
    </citation>
    <scope>NUCLEOTIDE SEQUENCE [LARGE SCALE GENOMIC DNA]</scope>
    <source>
        <strain evidence="2 3">Pla144</strain>
    </source>
</reference>
<proteinExistence type="predicted"/>
<evidence type="ECO:0000313" key="3">
    <source>
        <dbReference type="Proteomes" id="UP000318437"/>
    </source>
</evidence>
<protein>
    <submittedName>
        <fullName evidence="2">Tyrosine-protein kinase MasK</fullName>
        <ecNumber evidence="2">2.7.10.2</ecNumber>
    </submittedName>
</protein>
<keyword evidence="2" id="KW-0418">Kinase</keyword>
<feature type="domain" description="Protein kinase" evidence="1">
    <location>
        <begin position="1"/>
        <end position="141"/>
    </location>
</feature>
<dbReference type="Gene3D" id="1.10.510.10">
    <property type="entry name" value="Transferase(Phosphotransferase) domain 1"/>
    <property type="match status" value="1"/>
</dbReference>
<keyword evidence="3" id="KW-1185">Reference proteome</keyword>
<dbReference type="Pfam" id="PF00069">
    <property type="entry name" value="Pkinase"/>
    <property type="match status" value="1"/>
</dbReference>
<dbReference type="GO" id="GO:0007165">
    <property type="term" value="P:signal transduction"/>
    <property type="evidence" value="ECO:0007669"/>
    <property type="project" value="TreeGrafter"/>
</dbReference>
<dbReference type="PROSITE" id="PS50011">
    <property type="entry name" value="PROTEIN_KINASE_DOM"/>
    <property type="match status" value="1"/>
</dbReference>
<evidence type="ECO:0000313" key="2">
    <source>
        <dbReference type="EMBL" id="TWU23781.1"/>
    </source>
</evidence>
<dbReference type="InterPro" id="IPR052751">
    <property type="entry name" value="Plant_MAPKKK"/>
</dbReference>
<organism evidence="2 3">
    <name type="scientific">Bythopirellula polymerisocia</name>
    <dbReference type="NCBI Taxonomy" id="2528003"/>
    <lineage>
        <taxon>Bacteria</taxon>
        <taxon>Pseudomonadati</taxon>
        <taxon>Planctomycetota</taxon>
        <taxon>Planctomycetia</taxon>
        <taxon>Pirellulales</taxon>
        <taxon>Lacipirellulaceae</taxon>
        <taxon>Bythopirellula</taxon>
    </lineage>
</organism>
<keyword evidence="2" id="KW-0808">Transferase</keyword>
<dbReference type="GO" id="GO:0004715">
    <property type="term" value="F:non-membrane spanning protein tyrosine kinase activity"/>
    <property type="evidence" value="ECO:0007669"/>
    <property type="project" value="UniProtKB-EC"/>
</dbReference>
<dbReference type="SUPFAM" id="SSF56112">
    <property type="entry name" value="Protein kinase-like (PK-like)"/>
    <property type="match status" value="1"/>
</dbReference>
<sequence>MMTEYDEPKLVDFGLARSMFMANVEDSAIQSMDGSVIGTPMFMSPEQARGENDKLDGRADIYAVGIILYVMLVRRHPHKVNHQDRWDTIRQIATGQARPPSEVKPNFDKQLEEIIMKALADQPVLRYQTAGALAKDLRKFLKQRVMEKREHAE</sequence>
<dbReference type="InterPro" id="IPR000719">
    <property type="entry name" value="Prot_kinase_dom"/>
</dbReference>
<gene>
    <name evidence="2" type="primary">masK</name>
    <name evidence="2" type="ORF">Pla144_39560</name>
</gene>
<evidence type="ECO:0000259" key="1">
    <source>
        <dbReference type="PROSITE" id="PS50011"/>
    </source>
</evidence>
<dbReference type="EMBL" id="SJPS01000006">
    <property type="protein sequence ID" value="TWU23781.1"/>
    <property type="molecule type" value="Genomic_DNA"/>
</dbReference>
<dbReference type="EC" id="2.7.10.2" evidence="2"/>
<comment type="caution">
    <text evidence="2">The sequence shown here is derived from an EMBL/GenBank/DDBJ whole genome shotgun (WGS) entry which is preliminary data.</text>
</comment>
<dbReference type="GO" id="GO:0005524">
    <property type="term" value="F:ATP binding"/>
    <property type="evidence" value="ECO:0007669"/>
    <property type="project" value="InterPro"/>
</dbReference>
<accession>A0A5C6CKF6</accession>
<dbReference type="AlphaFoldDB" id="A0A5C6CKF6"/>
<dbReference type="InterPro" id="IPR011009">
    <property type="entry name" value="Kinase-like_dom_sf"/>
</dbReference>
<dbReference type="PANTHER" id="PTHR48011">
    <property type="entry name" value="CCR4-NOT TRANSCRIPTIONAL COMPLEX SUBUNIT CAF120-RELATED"/>
    <property type="match status" value="1"/>
</dbReference>
<dbReference type="PANTHER" id="PTHR48011:SF4">
    <property type="entry name" value="MITOGEN-ACTIVATED PROTEIN KINASE KINASE KINASE 19"/>
    <property type="match status" value="1"/>
</dbReference>